<gene>
    <name evidence="1" type="ORF">V6N11_035248</name>
</gene>
<dbReference type="Proteomes" id="UP001396334">
    <property type="component" value="Unassembled WGS sequence"/>
</dbReference>
<comment type="caution">
    <text evidence="1">The sequence shown here is derived from an EMBL/GenBank/DDBJ whole genome shotgun (WGS) entry which is preliminary data.</text>
</comment>
<evidence type="ECO:0000313" key="2">
    <source>
        <dbReference type="Proteomes" id="UP001396334"/>
    </source>
</evidence>
<proteinExistence type="predicted"/>
<dbReference type="EMBL" id="JBBPBN010000029">
    <property type="protein sequence ID" value="KAK9006203.1"/>
    <property type="molecule type" value="Genomic_DNA"/>
</dbReference>
<dbReference type="PANTHER" id="PTHR31286:SF180">
    <property type="entry name" value="OS10G0362600 PROTEIN"/>
    <property type="match status" value="1"/>
</dbReference>
<name>A0ABR2R013_9ROSI</name>
<evidence type="ECO:0008006" key="3">
    <source>
        <dbReference type="Google" id="ProtNLM"/>
    </source>
</evidence>
<sequence>MLKSGPWHIQQCAIIFRQWMHDMIYEVLKLDNASIWVKAWHVPLELYSQKGIDYISSAIGKPMDTNKAIVMKHQLEFTKICVEEDAKYKLPRTILVELEEGSGVYDSLELAWLPPRDETIIDSIVV</sequence>
<dbReference type="InterPro" id="IPR040256">
    <property type="entry name" value="At4g02000-like"/>
</dbReference>
<accession>A0ABR2R013</accession>
<organism evidence="1 2">
    <name type="scientific">Hibiscus sabdariffa</name>
    <name type="common">roselle</name>
    <dbReference type="NCBI Taxonomy" id="183260"/>
    <lineage>
        <taxon>Eukaryota</taxon>
        <taxon>Viridiplantae</taxon>
        <taxon>Streptophyta</taxon>
        <taxon>Embryophyta</taxon>
        <taxon>Tracheophyta</taxon>
        <taxon>Spermatophyta</taxon>
        <taxon>Magnoliopsida</taxon>
        <taxon>eudicotyledons</taxon>
        <taxon>Gunneridae</taxon>
        <taxon>Pentapetalae</taxon>
        <taxon>rosids</taxon>
        <taxon>malvids</taxon>
        <taxon>Malvales</taxon>
        <taxon>Malvaceae</taxon>
        <taxon>Malvoideae</taxon>
        <taxon>Hibiscus</taxon>
    </lineage>
</organism>
<reference evidence="1 2" key="1">
    <citation type="journal article" date="2024" name="G3 (Bethesda)">
        <title>Genome assembly of Hibiscus sabdariffa L. provides insights into metabolisms of medicinal natural products.</title>
        <authorList>
            <person name="Kim T."/>
        </authorList>
    </citation>
    <scope>NUCLEOTIDE SEQUENCE [LARGE SCALE GENOMIC DNA]</scope>
    <source>
        <strain evidence="1">TK-2024</strain>
        <tissue evidence="1">Old leaves</tissue>
    </source>
</reference>
<dbReference type="PANTHER" id="PTHR31286">
    <property type="entry name" value="GLYCINE-RICH CELL WALL STRUCTURAL PROTEIN 1.8-LIKE"/>
    <property type="match status" value="1"/>
</dbReference>
<keyword evidence="2" id="KW-1185">Reference proteome</keyword>
<evidence type="ECO:0000313" key="1">
    <source>
        <dbReference type="EMBL" id="KAK9006203.1"/>
    </source>
</evidence>
<protein>
    <recommendedName>
        <fullName evidence="3">DUF4283 domain-containing protein</fullName>
    </recommendedName>
</protein>